<evidence type="ECO:0000256" key="2">
    <source>
        <dbReference type="PROSITE-ProRule" id="PRU00335"/>
    </source>
</evidence>
<comment type="caution">
    <text evidence="5">The sequence shown here is derived from an EMBL/GenBank/DDBJ whole genome shotgun (WGS) entry which is preliminary data.</text>
</comment>
<dbReference type="InterPro" id="IPR050109">
    <property type="entry name" value="HTH-type_TetR-like_transc_reg"/>
</dbReference>
<evidence type="ECO:0000259" key="4">
    <source>
        <dbReference type="PROSITE" id="PS50977"/>
    </source>
</evidence>
<proteinExistence type="predicted"/>
<evidence type="ECO:0000313" key="6">
    <source>
        <dbReference type="Proteomes" id="UP001501536"/>
    </source>
</evidence>
<name>A0ABP7DQB2_9MICC</name>
<dbReference type="InterPro" id="IPR041484">
    <property type="entry name" value="TetR_C_25"/>
</dbReference>
<feature type="region of interest" description="Disordered" evidence="3">
    <location>
        <begin position="211"/>
        <end position="243"/>
    </location>
</feature>
<dbReference type="PRINTS" id="PR00455">
    <property type="entry name" value="HTHTETR"/>
</dbReference>
<dbReference type="EMBL" id="BAABCJ010000006">
    <property type="protein sequence ID" value="GAA3708780.1"/>
    <property type="molecule type" value="Genomic_DNA"/>
</dbReference>
<organism evidence="5 6">
    <name type="scientific">Zhihengliuella alba</name>
    <dbReference type="NCBI Taxonomy" id="547018"/>
    <lineage>
        <taxon>Bacteria</taxon>
        <taxon>Bacillati</taxon>
        <taxon>Actinomycetota</taxon>
        <taxon>Actinomycetes</taxon>
        <taxon>Micrococcales</taxon>
        <taxon>Micrococcaceae</taxon>
        <taxon>Zhihengliuella</taxon>
    </lineage>
</organism>
<dbReference type="Pfam" id="PF17933">
    <property type="entry name" value="TetR_C_25"/>
    <property type="match status" value="1"/>
</dbReference>
<dbReference type="PANTHER" id="PTHR30055:SF146">
    <property type="entry name" value="HTH-TYPE TRANSCRIPTIONAL DUAL REGULATOR CECR"/>
    <property type="match status" value="1"/>
</dbReference>
<feature type="compositionally biased region" description="Low complexity" evidence="3">
    <location>
        <begin position="225"/>
        <end position="237"/>
    </location>
</feature>
<dbReference type="Proteomes" id="UP001501536">
    <property type="component" value="Unassembled WGS sequence"/>
</dbReference>
<evidence type="ECO:0000256" key="3">
    <source>
        <dbReference type="SAM" id="MobiDB-lite"/>
    </source>
</evidence>
<accession>A0ABP7DQB2</accession>
<dbReference type="PANTHER" id="PTHR30055">
    <property type="entry name" value="HTH-TYPE TRANSCRIPTIONAL REGULATOR RUTR"/>
    <property type="match status" value="1"/>
</dbReference>
<feature type="DNA-binding region" description="H-T-H motif" evidence="2">
    <location>
        <begin position="29"/>
        <end position="48"/>
    </location>
</feature>
<dbReference type="Pfam" id="PF00440">
    <property type="entry name" value="TetR_N"/>
    <property type="match status" value="1"/>
</dbReference>
<dbReference type="InterPro" id="IPR001647">
    <property type="entry name" value="HTH_TetR"/>
</dbReference>
<dbReference type="InterPro" id="IPR009057">
    <property type="entry name" value="Homeodomain-like_sf"/>
</dbReference>
<dbReference type="PROSITE" id="PS01081">
    <property type="entry name" value="HTH_TETR_1"/>
    <property type="match status" value="1"/>
</dbReference>
<gene>
    <name evidence="5" type="ORF">GCM10022377_23120</name>
</gene>
<sequence>MTAEQDVTTRARIRDAAIEQIARSGYSASVRSIAQAAGVSVGLINHHFGSKEGLRAACDDHVLGLIMTAKQESVAGGAMASLAAMSRIEAYAVPVAYCLRSLQAGGSAAARLIDHFASDALVWIADGVASGLLKPSLDEEARARTLTVMGFGSALLALTLYTGDGADELSPATLSEFLNQYIAEHGLSMVELYTHGVYAGTDTLDAFREATGRTGEDPADTGASHTAAPRTAAPRTAAPHRED</sequence>
<dbReference type="Gene3D" id="1.10.357.10">
    <property type="entry name" value="Tetracycline Repressor, domain 2"/>
    <property type="match status" value="1"/>
</dbReference>
<dbReference type="PROSITE" id="PS50977">
    <property type="entry name" value="HTH_TETR_2"/>
    <property type="match status" value="1"/>
</dbReference>
<reference evidence="6" key="1">
    <citation type="journal article" date="2019" name="Int. J. Syst. Evol. Microbiol.">
        <title>The Global Catalogue of Microorganisms (GCM) 10K type strain sequencing project: providing services to taxonomists for standard genome sequencing and annotation.</title>
        <authorList>
            <consortium name="The Broad Institute Genomics Platform"/>
            <consortium name="The Broad Institute Genome Sequencing Center for Infectious Disease"/>
            <person name="Wu L."/>
            <person name="Ma J."/>
        </authorList>
    </citation>
    <scope>NUCLEOTIDE SEQUENCE [LARGE SCALE GENOMIC DNA]</scope>
    <source>
        <strain evidence="6">JCM 16961</strain>
    </source>
</reference>
<keyword evidence="1 2" id="KW-0238">DNA-binding</keyword>
<dbReference type="SUPFAM" id="SSF46689">
    <property type="entry name" value="Homeodomain-like"/>
    <property type="match status" value="1"/>
</dbReference>
<evidence type="ECO:0000313" key="5">
    <source>
        <dbReference type="EMBL" id="GAA3708780.1"/>
    </source>
</evidence>
<evidence type="ECO:0000256" key="1">
    <source>
        <dbReference type="ARBA" id="ARBA00023125"/>
    </source>
</evidence>
<feature type="domain" description="HTH tetR-type" evidence="4">
    <location>
        <begin position="7"/>
        <end position="66"/>
    </location>
</feature>
<keyword evidence="6" id="KW-1185">Reference proteome</keyword>
<dbReference type="InterPro" id="IPR023772">
    <property type="entry name" value="DNA-bd_HTH_TetR-type_CS"/>
</dbReference>
<protein>
    <submittedName>
        <fullName evidence="5">TetR family transcriptional regulator</fullName>
    </submittedName>
</protein>